<evidence type="ECO:0000256" key="6">
    <source>
        <dbReference type="ARBA" id="ARBA00023027"/>
    </source>
</evidence>
<evidence type="ECO:0000256" key="4">
    <source>
        <dbReference type="ARBA" id="ARBA00022833"/>
    </source>
</evidence>
<organism evidence="9 10">
    <name type="scientific">Microbacterium testaceum</name>
    <name type="common">Aureobacterium testaceum</name>
    <name type="synonym">Brevibacterium testaceum</name>
    <dbReference type="NCBI Taxonomy" id="2033"/>
    <lineage>
        <taxon>Bacteria</taxon>
        <taxon>Bacillati</taxon>
        <taxon>Actinomycetota</taxon>
        <taxon>Actinomycetes</taxon>
        <taxon>Micrococcales</taxon>
        <taxon>Microbacteriaceae</taxon>
        <taxon>Microbacterium</taxon>
    </lineage>
</organism>
<dbReference type="PATRIC" id="fig|2033.6.peg.1098"/>
<dbReference type="InterPro" id="IPR011032">
    <property type="entry name" value="GroES-like_sf"/>
</dbReference>
<dbReference type="PANTHER" id="PTHR43880">
    <property type="entry name" value="ALCOHOL DEHYDROGENASE"/>
    <property type="match status" value="1"/>
</dbReference>
<keyword evidence="4 7" id="KW-0862">Zinc</keyword>
<evidence type="ECO:0000313" key="9">
    <source>
        <dbReference type="EMBL" id="KTR87632.1"/>
    </source>
</evidence>
<dbReference type="GO" id="GO:0008270">
    <property type="term" value="F:zinc ion binding"/>
    <property type="evidence" value="ECO:0007669"/>
    <property type="project" value="InterPro"/>
</dbReference>
<evidence type="ECO:0000256" key="2">
    <source>
        <dbReference type="ARBA" id="ARBA00008072"/>
    </source>
</evidence>
<dbReference type="RefSeq" id="WP_058625222.1">
    <property type="nucleotide sequence ID" value="NZ_LDRT01000163.1"/>
</dbReference>
<evidence type="ECO:0000256" key="7">
    <source>
        <dbReference type="RuleBase" id="RU361277"/>
    </source>
</evidence>
<evidence type="ECO:0000256" key="3">
    <source>
        <dbReference type="ARBA" id="ARBA00022723"/>
    </source>
</evidence>
<dbReference type="PROSITE" id="PS00059">
    <property type="entry name" value="ADH_ZINC"/>
    <property type="match status" value="1"/>
</dbReference>
<dbReference type="SUPFAM" id="SSF51735">
    <property type="entry name" value="NAD(P)-binding Rossmann-fold domains"/>
    <property type="match status" value="1"/>
</dbReference>
<evidence type="ECO:0000256" key="5">
    <source>
        <dbReference type="ARBA" id="ARBA00023002"/>
    </source>
</evidence>
<dbReference type="SUPFAM" id="SSF50129">
    <property type="entry name" value="GroES-like"/>
    <property type="match status" value="1"/>
</dbReference>
<gene>
    <name evidence="9" type="ORF">NS220_17295</name>
</gene>
<dbReference type="EMBL" id="LDRT01000163">
    <property type="protein sequence ID" value="KTR87632.1"/>
    <property type="molecule type" value="Genomic_DNA"/>
</dbReference>
<dbReference type="AlphaFoldDB" id="A0A147ESQ9"/>
<evidence type="ECO:0000259" key="8">
    <source>
        <dbReference type="SMART" id="SM00829"/>
    </source>
</evidence>
<dbReference type="Gene3D" id="3.40.50.720">
    <property type="entry name" value="NAD(P)-binding Rossmann-like Domain"/>
    <property type="match status" value="1"/>
</dbReference>
<dbReference type="GO" id="GO:0046294">
    <property type="term" value="P:formaldehyde catabolic process"/>
    <property type="evidence" value="ECO:0007669"/>
    <property type="project" value="TreeGrafter"/>
</dbReference>
<dbReference type="PANTHER" id="PTHR43880:SF12">
    <property type="entry name" value="ALCOHOL DEHYDROGENASE CLASS-3"/>
    <property type="match status" value="1"/>
</dbReference>
<dbReference type="InterPro" id="IPR013154">
    <property type="entry name" value="ADH-like_N"/>
</dbReference>
<dbReference type="InterPro" id="IPR036291">
    <property type="entry name" value="NAD(P)-bd_dom_sf"/>
</dbReference>
<dbReference type="CDD" id="cd08279">
    <property type="entry name" value="Zn_ADH_class_III"/>
    <property type="match status" value="1"/>
</dbReference>
<evidence type="ECO:0000313" key="10">
    <source>
        <dbReference type="Proteomes" id="UP000075025"/>
    </source>
</evidence>
<evidence type="ECO:0000256" key="1">
    <source>
        <dbReference type="ARBA" id="ARBA00001947"/>
    </source>
</evidence>
<keyword evidence="5" id="KW-0560">Oxidoreductase</keyword>
<keyword evidence="3 7" id="KW-0479">Metal-binding</keyword>
<dbReference type="Gene3D" id="3.90.180.10">
    <property type="entry name" value="Medium-chain alcohol dehydrogenases, catalytic domain"/>
    <property type="match status" value="1"/>
</dbReference>
<keyword evidence="6" id="KW-0520">NAD</keyword>
<dbReference type="InterPro" id="IPR013149">
    <property type="entry name" value="ADH-like_C"/>
</dbReference>
<dbReference type="Pfam" id="PF08240">
    <property type="entry name" value="ADH_N"/>
    <property type="match status" value="1"/>
</dbReference>
<dbReference type="FunFam" id="3.40.50.720:FF:000003">
    <property type="entry name" value="S-(hydroxymethyl)glutathione dehydrogenase"/>
    <property type="match status" value="1"/>
</dbReference>
<comment type="caution">
    <text evidence="9">The sequence shown here is derived from an EMBL/GenBank/DDBJ whole genome shotgun (WGS) entry which is preliminary data.</text>
</comment>
<dbReference type="SMART" id="SM00829">
    <property type="entry name" value="PKS_ER"/>
    <property type="match status" value="1"/>
</dbReference>
<dbReference type="OrthoDB" id="334894at2"/>
<dbReference type="InterPro" id="IPR002328">
    <property type="entry name" value="ADH_Zn_CS"/>
</dbReference>
<dbReference type="Pfam" id="PF00107">
    <property type="entry name" value="ADH_zinc_N"/>
    <property type="match status" value="1"/>
</dbReference>
<reference evidence="9 10" key="1">
    <citation type="journal article" date="2016" name="Front. Microbiol.">
        <title>Genomic Resource of Rice Seed Associated Bacteria.</title>
        <authorList>
            <person name="Midha S."/>
            <person name="Bansal K."/>
            <person name="Sharma S."/>
            <person name="Kumar N."/>
            <person name="Patil P.P."/>
            <person name="Chaudhry V."/>
            <person name="Patil P.B."/>
        </authorList>
    </citation>
    <scope>NUCLEOTIDE SEQUENCE [LARGE SCALE GENOMIC DNA]</scope>
    <source>
        <strain evidence="9 10">NS220</strain>
    </source>
</reference>
<sequence length="360" mass="37510">MKASVVREFGGGFHTENVTIADPVGREVLVHVKASGLCHSDELAQSTNLGMDVPAVFGHEVAGIVVAVGDQVTDVALGDHVVGCLVQYCGACLPCLTGDVNLCLHPETTVREDRLTDADGHVVVQGMGLGGFAEYALIHENQLATVPTEMPFPQAALLGCGVVTGAGAVMNTAHVQPGQTVAIIGTGGVGLNAISGAIVSGAGRIIAIDVADDKLETARSFGATDTVNSREVDAVQAVKDLTGGLGADYVFDFVGAPGVTRSGFDMLAQGGGLYLIGVLNPANTLEVSSFEMLGGRKRIEGVYMGSTNPKRDIPMIARLYLQGRYKLDELVSKEISIDEVQEGYASLKDPQINRVVVTSF</sequence>
<accession>A0A147ESQ9</accession>
<dbReference type="InterPro" id="IPR020843">
    <property type="entry name" value="ER"/>
</dbReference>
<name>A0A147ESQ9_MICTE</name>
<dbReference type="Proteomes" id="UP000075025">
    <property type="component" value="Unassembled WGS sequence"/>
</dbReference>
<proteinExistence type="inferred from homology"/>
<comment type="similarity">
    <text evidence="2 7">Belongs to the zinc-containing alcohol dehydrogenase family.</text>
</comment>
<feature type="domain" description="Enoyl reductase (ER)" evidence="8">
    <location>
        <begin position="10"/>
        <end position="357"/>
    </location>
</feature>
<dbReference type="GO" id="GO:0051903">
    <property type="term" value="F:S-(hydroxymethyl)glutathione dehydrogenase [NAD(P)+] activity"/>
    <property type="evidence" value="ECO:0007669"/>
    <property type="project" value="TreeGrafter"/>
</dbReference>
<dbReference type="GO" id="GO:0005829">
    <property type="term" value="C:cytosol"/>
    <property type="evidence" value="ECO:0007669"/>
    <property type="project" value="TreeGrafter"/>
</dbReference>
<comment type="cofactor">
    <cofactor evidence="1 7">
        <name>Zn(2+)</name>
        <dbReference type="ChEBI" id="CHEBI:29105"/>
    </cofactor>
</comment>
<protein>
    <submittedName>
        <fullName evidence="9">Alcohol dehydrogenase</fullName>
    </submittedName>
</protein>